<organism evidence="1 2">
    <name type="scientific">Labrys wisconsinensis</name>
    <dbReference type="NCBI Taxonomy" id="425677"/>
    <lineage>
        <taxon>Bacteria</taxon>
        <taxon>Pseudomonadati</taxon>
        <taxon>Pseudomonadota</taxon>
        <taxon>Alphaproteobacteria</taxon>
        <taxon>Hyphomicrobiales</taxon>
        <taxon>Xanthobacteraceae</taxon>
        <taxon>Labrys</taxon>
    </lineage>
</organism>
<comment type="caution">
    <text evidence="1">The sequence shown here is derived from an EMBL/GenBank/DDBJ whole genome shotgun (WGS) entry which is preliminary data.</text>
</comment>
<reference evidence="1 2" key="1">
    <citation type="submission" date="2023-07" db="EMBL/GenBank/DDBJ databases">
        <title>Genomic Encyclopedia of Type Strains, Phase IV (KMG-IV): sequencing the most valuable type-strain genomes for metagenomic binning, comparative biology and taxonomic classification.</title>
        <authorList>
            <person name="Goeker M."/>
        </authorList>
    </citation>
    <scope>NUCLEOTIDE SEQUENCE [LARGE SCALE GENOMIC DNA]</scope>
    <source>
        <strain evidence="1 2">DSM 19619</strain>
    </source>
</reference>
<dbReference type="EMBL" id="JAUSVX010000002">
    <property type="protein sequence ID" value="MDQ0468601.1"/>
    <property type="molecule type" value="Genomic_DNA"/>
</dbReference>
<proteinExistence type="predicted"/>
<gene>
    <name evidence="1" type="ORF">QO011_001601</name>
</gene>
<keyword evidence="2" id="KW-1185">Reference proteome</keyword>
<dbReference type="RefSeq" id="WP_307270028.1">
    <property type="nucleotide sequence ID" value="NZ_JAUSVX010000002.1"/>
</dbReference>
<evidence type="ECO:0000313" key="1">
    <source>
        <dbReference type="EMBL" id="MDQ0468601.1"/>
    </source>
</evidence>
<protein>
    <submittedName>
        <fullName evidence="1">Uncharacterized protein</fullName>
    </submittedName>
</protein>
<dbReference type="Proteomes" id="UP001242480">
    <property type="component" value="Unassembled WGS sequence"/>
</dbReference>
<sequence length="79" mass="8875">MRKFVQVIIIAAVAAVAMAGWRWYAYVSNTDTPYDEVGITLNSHMPLPLRLWGCGKLRDTFENALPPYGCATDDGKQWL</sequence>
<accession>A0ABU0J4W8</accession>
<name>A0ABU0J4W8_9HYPH</name>
<evidence type="ECO:0000313" key="2">
    <source>
        <dbReference type="Proteomes" id="UP001242480"/>
    </source>
</evidence>